<dbReference type="InterPro" id="IPR003115">
    <property type="entry name" value="ParB_N"/>
</dbReference>
<dbReference type="InterPro" id="IPR036086">
    <property type="entry name" value="ParB/Sulfiredoxin_sf"/>
</dbReference>
<dbReference type="PANTHER" id="PTHR33375:SF1">
    <property type="entry name" value="CHROMOSOME-PARTITIONING PROTEIN PARB-RELATED"/>
    <property type="match status" value="1"/>
</dbReference>
<organism evidence="6 8">
    <name type="scientific">Ardenticatena maritima</name>
    <dbReference type="NCBI Taxonomy" id="872965"/>
    <lineage>
        <taxon>Bacteria</taxon>
        <taxon>Bacillati</taxon>
        <taxon>Chloroflexota</taxon>
        <taxon>Ardenticatenia</taxon>
        <taxon>Ardenticatenales</taxon>
        <taxon>Ardenticatenaceae</taxon>
        <taxon>Ardenticatena</taxon>
    </lineage>
</organism>
<dbReference type="PANTHER" id="PTHR33375">
    <property type="entry name" value="CHROMOSOME-PARTITIONING PROTEIN PARB-RELATED"/>
    <property type="match status" value="1"/>
</dbReference>
<evidence type="ECO:0000313" key="9">
    <source>
        <dbReference type="Proteomes" id="UP000050502"/>
    </source>
</evidence>
<proteinExistence type="inferred from homology"/>
<comment type="caution">
    <text evidence="6">The sequence shown here is derived from an EMBL/GenBank/DDBJ whole genome shotgun (WGS) entry which is preliminary data.</text>
</comment>
<reference evidence="7 9" key="2">
    <citation type="submission" date="2015-07" db="EMBL/GenBank/DDBJ databases">
        <title>Whole genome sequence of Ardenticatena maritima DSM 23922.</title>
        <authorList>
            <person name="Hemp J."/>
            <person name="Ward L.M."/>
            <person name="Pace L.A."/>
            <person name="Fischer W.W."/>
        </authorList>
    </citation>
    <scope>NUCLEOTIDE SEQUENCE [LARGE SCALE GENOMIC DNA]</scope>
    <source>
        <strain evidence="7 9">110S</strain>
    </source>
</reference>
<evidence type="ECO:0000256" key="3">
    <source>
        <dbReference type="ARBA" id="ARBA00023125"/>
    </source>
</evidence>
<dbReference type="EMBL" id="BBZA01000242">
    <property type="protein sequence ID" value="GAP64311.1"/>
    <property type="molecule type" value="Genomic_DNA"/>
</dbReference>
<dbReference type="Gene3D" id="1.10.10.2830">
    <property type="match status" value="1"/>
</dbReference>
<dbReference type="InterPro" id="IPR004437">
    <property type="entry name" value="ParB/RepB/Spo0J"/>
</dbReference>
<evidence type="ECO:0000256" key="4">
    <source>
        <dbReference type="SAM" id="MobiDB-lite"/>
    </source>
</evidence>
<dbReference type="InterPro" id="IPR057240">
    <property type="entry name" value="ParB_dimer_C"/>
</dbReference>
<dbReference type="GO" id="GO:0003677">
    <property type="term" value="F:DNA binding"/>
    <property type="evidence" value="ECO:0007669"/>
    <property type="project" value="UniProtKB-KW"/>
</dbReference>
<keyword evidence="8" id="KW-1185">Reference proteome</keyword>
<accession>A0A0M8KAM9</accession>
<dbReference type="FunFam" id="1.10.10.2830:FF:000001">
    <property type="entry name" value="Chromosome partitioning protein ParB"/>
    <property type="match status" value="1"/>
</dbReference>
<evidence type="ECO:0000256" key="1">
    <source>
        <dbReference type="ARBA" id="ARBA00006295"/>
    </source>
</evidence>
<evidence type="ECO:0000313" key="7">
    <source>
        <dbReference type="EMBL" id="KPL87879.1"/>
    </source>
</evidence>
<dbReference type="OrthoDB" id="9802051at2"/>
<dbReference type="GO" id="GO:0007059">
    <property type="term" value="P:chromosome segregation"/>
    <property type="evidence" value="ECO:0007669"/>
    <property type="project" value="UniProtKB-KW"/>
</dbReference>
<dbReference type="AlphaFoldDB" id="A0A0M8KAM9"/>
<dbReference type="InterPro" id="IPR050336">
    <property type="entry name" value="Chromosome_partition/occlusion"/>
</dbReference>
<dbReference type="FunFam" id="3.90.1530.30:FF:000001">
    <property type="entry name" value="Chromosome partitioning protein ParB"/>
    <property type="match status" value="1"/>
</dbReference>
<comment type="similarity">
    <text evidence="1">Belongs to the ParB family.</text>
</comment>
<evidence type="ECO:0000259" key="5">
    <source>
        <dbReference type="SMART" id="SM00470"/>
    </source>
</evidence>
<dbReference type="SMART" id="SM00470">
    <property type="entry name" value="ParB"/>
    <property type="match status" value="1"/>
</dbReference>
<dbReference type="RefSeq" id="WP_054494012.1">
    <property type="nucleotide sequence ID" value="NZ_BBZA01000242.1"/>
</dbReference>
<keyword evidence="3" id="KW-0238">DNA-binding</keyword>
<dbReference type="Gene3D" id="3.90.1530.30">
    <property type="match status" value="1"/>
</dbReference>
<dbReference type="InterPro" id="IPR041468">
    <property type="entry name" value="HTH_ParB/Spo0J"/>
</dbReference>
<dbReference type="GO" id="GO:0045881">
    <property type="term" value="P:positive regulation of sporulation resulting in formation of a cellular spore"/>
    <property type="evidence" value="ECO:0007669"/>
    <property type="project" value="TreeGrafter"/>
</dbReference>
<reference evidence="8" key="3">
    <citation type="submission" date="2015-08" db="EMBL/GenBank/DDBJ databases">
        <title>Draft Genome Sequence of a Heterotrophic Facultative Anaerobic Bacterium Ardenticatena maritima Strain 110S.</title>
        <authorList>
            <person name="Kawaichi S."/>
            <person name="Yoshida T."/>
            <person name="Sako Y."/>
            <person name="Nakamura R."/>
        </authorList>
    </citation>
    <scope>NUCLEOTIDE SEQUENCE [LARGE SCALE GENOMIC DNA]</scope>
    <source>
        <strain evidence="8">110S</strain>
    </source>
</reference>
<feature type="domain" description="ParB-like N-terminal" evidence="5">
    <location>
        <begin position="39"/>
        <end position="133"/>
    </location>
</feature>
<dbReference type="SUPFAM" id="SSF110849">
    <property type="entry name" value="ParB/Sulfiredoxin"/>
    <property type="match status" value="1"/>
</dbReference>
<dbReference type="Proteomes" id="UP000050502">
    <property type="component" value="Unassembled WGS sequence"/>
</dbReference>
<evidence type="ECO:0000313" key="8">
    <source>
        <dbReference type="Proteomes" id="UP000037784"/>
    </source>
</evidence>
<dbReference type="EMBL" id="LGKN01000005">
    <property type="protein sequence ID" value="KPL87879.1"/>
    <property type="molecule type" value="Genomic_DNA"/>
</dbReference>
<dbReference type="Pfam" id="PF23552">
    <property type="entry name" value="ParB_C"/>
    <property type="match status" value="1"/>
</dbReference>
<dbReference type="STRING" id="872965.SE16_10075"/>
<gene>
    <name evidence="6" type="primary">parB</name>
    <name evidence="6" type="ORF">ARMA_2734</name>
    <name evidence="7" type="ORF">SE16_10075</name>
</gene>
<dbReference type="SUPFAM" id="SSF109709">
    <property type="entry name" value="KorB DNA-binding domain-like"/>
    <property type="match status" value="1"/>
</dbReference>
<dbReference type="Pfam" id="PF02195">
    <property type="entry name" value="ParB_N"/>
    <property type="match status" value="1"/>
</dbReference>
<dbReference type="GO" id="GO:0005694">
    <property type="term" value="C:chromosome"/>
    <property type="evidence" value="ECO:0007669"/>
    <property type="project" value="TreeGrafter"/>
</dbReference>
<evidence type="ECO:0000256" key="2">
    <source>
        <dbReference type="ARBA" id="ARBA00022829"/>
    </source>
</evidence>
<dbReference type="FunCoup" id="A0A0M8KAM9">
    <property type="interactions" value="290"/>
</dbReference>
<evidence type="ECO:0000313" key="6">
    <source>
        <dbReference type="EMBL" id="GAP64311.1"/>
    </source>
</evidence>
<keyword evidence="2" id="KW-0159">Chromosome partition</keyword>
<protein>
    <submittedName>
        <fullName evidence="6">Chromosome partitioning protein, ParB family</fullName>
    </submittedName>
</protein>
<dbReference type="NCBIfam" id="TIGR00180">
    <property type="entry name" value="parB_part"/>
    <property type="match status" value="1"/>
</dbReference>
<feature type="region of interest" description="Disordered" evidence="4">
    <location>
        <begin position="1"/>
        <end position="43"/>
    </location>
</feature>
<dbReference type="Pfam" id="PF17762">
    <property type="entry name" value="HTH_ParB"/>
    <property type="match status" value="1"/>
</dbReference>
<feature type="compositionally biased region" description="Basic residues" evidence="4">
    <location>
        <begin position="1"/>
        <end position="14"/>
    </location>
</feature>
<name>A0A0M8KAM9_9CHLR</name>
<dbReference type="InParanoid" id="A0A0M8KAM9"/>
<dbReference type="Proteomes" id="UP000037784">
    <property type="component" value="Unassembled WGS sequence"/>
</dbReference>
<dbReference type="CDD" id="cd16393">
    <property type="entry name" value="SPO0J_N"/>
    <property type="match status" value="1"/>
</dbReference>
<sequence>MSAQKRQGKKKRGLGKGLEALIPTSEQSATPPPNAGNVREVPINSILPNPYQPRSHIDPAALEELAASIREHGLIQPLVVTQIEEGAVGERFQLIAGERRWRAAKAAGLETVPVVIKEASEQQMLEWALIENIQRADLNPIEEALAYQQLAETFGLTHAEIAERVGKSRSAVSNMLRLLKLPMPIQELVSQGTLSEGHARALLPLERLSRMLDAVEIIVGRGLNVRQTEELVKRMLEEPTERPQKQDLSPLDRRLQERIQARLGTKVELKRGKKGGKVVIHFYSDDDLEQIYKLVTGEDDLS</sequence>
<reference evidence="6 8" key="1">
    <citation type="journal article" date="2015" name="Genome Announc.">
        <title>Draft Genome Sequence of a Heterotrophic Facultative Anaerobic Thermophilic Bacterium, Ardenticatena maritima Strain 110ST.</title>
        <authorList>
            <person name="Kawaichi S."/>
            <person name="Yoshida T."/>
            <person name="Sako Y."/>
            <person name="Nakamura R."/>
        </authorList>
    </citation>
    <scope>NUCLEOTIDE SEQUENCE [LARGE SCALE GENOMIC DNA]</scope>
    <source>
        <strain evidence="6 8">110S</strain>
    </source>
</reference>